<gene>
    <name evidence="2" type="ORF">SMN809_LOCUS39151</name>
</gene>
<feature type="non-terminal residue" evidence="2">
    <location>
        <position position="116"/>
    </location>
</feature>
<feature type="transmembrane region" description="Helical" evidence="1">
    <location>
        <begin position="6"/>
        <end position="28"/>
    </location>
</feature>
<keyword evidence="1" id="KW-0812">Transmembrane</keyword>
<keyword evidence="1" id="KW-0472">Membrane</keyword>
<dbReference type="EMBL" id="CAJOBI010104358">
    <property type="protein sequence ID" value="CAF4602596.1"/>
    <property type="molecule type" value="Genomic_DNA"/>
</dbReference>
<keyword evidence="1" id="KW-1133">Transmembrane helix</keyword>
<organism evidence="2 3">
    <name type="scientific">Rotaria magnacalcarata</name>
    <dbReference type="NCBI Taxonomy" id="392030"/>
    <lineage>
        <taxon>Eukaryota</taxon>
        <taxon>Metazoa</taxon>
        <taxon>Spiralia</taxon>
        <taxon>Gnathifera</taxon>
        <taxon>Rotifera</taxon>
        <taxon>Eurotatoria</taxon>
        <taxon>Bdelloidea</taxon>
        <taxon>Philodinida</taxon>
        <taxon>Philodinidae</taxon>
        <taxon>Rotaria</taxon>
    </lineage>
</organism>
<evidence type="ECO:0000256" key="1">
    <source>
        <dbReference type="SAM" id="Phobius"/>
    </source>
</evidence>
<feature type="transmembrane region" description="Helical" evidence="1">
    <location>
        <begin position="40"/>
        <end position="60"/>
    </location>
</feature>
<evidence type="ECO:0000313" key="2">
    <source>
        <dbReference type="EMBL" id="CAF4602596.1"/>
    </source>
</evidence>
<dbReference type="AlphaFoldDB" id="A0A8S2Z5E0"/>
<comment type="caution">
    <text evidence="2">The sequence shown here is derived from an EMBL/GenBank/DDBJ whole genome shotgun (WGS) entry which is preliminary data.</text>
</comment>
<accession>A0A8S2Z5E0</accession>
<proteinExistence type="predicted"/>
<name>A0A8S2Z5E0_9BILA</name>
<sequence length="116" mass="13110">IPLDPIGSVIEFIHLGGFIVPIVTSYIAQNPHLKREWNELFTISILICVLAIMFYTFFAAGELQIWVSNSADEYQHVLNNPISSQNISERSGLNEKNIGDLTDRLQVEIHDKNNAE</sequence>
<evidence type="ECO:0000313" key="3">
    <source>
        <dbReference type="Proteomes" id="UP000676336"/>
    </source>
</evidence>
<protein>
    <submittedName>
        <fullName evidence="2">Uncharacterized protein</fullName>
    </submittedName>
</protein>
<dbReference type="Proteomes" id="UP000676336">
    <property type="component" value="Unassembled WGS sequence"/>
</dbReference>
<reference evidence="2" key="1">
    <citation type="submission" date="2021-02" db="EMBL/GenBank/DDBJ databases">
        <authorList>
            <person name="Nowell W R."/>
        </authorList>
    </citation>
    <scope>NUCLEOTIDE SEQUENCE</scope>
</reference>